<dbReference type="EMBL" id="BGZK01000045">
    <property type="protein sequence ID" value="GBP11151.1"/>
    <property type="molecule type" value="Genomic_DNA"/>
</dbReference>
<keyword evidence="2" id="KW-1185">Reference proteome</keyword>
<evidence type="ECO:0000313" key="1">
    <source>
        <dbReference type="EMBL" id="GBP11151.1"/>
    </source>
</evidence>
<protein>
    <submittedName>
        <fullName evidence="1">Uncharacterized protein</fullName>
    </submittedName>
</protein>
<reference evidence="1 2" key="1">
    <citation type="journal article" date="2019" name="Commun. Biol.">
        <title>The bagworm genome reveals a unique fibroin gene that provides high tensile strength.</title>
        <authorList>
            <person name="Kono N."/>
            <person name="Nakamura H."/>
            <person name="Ohtoshi R."/>
            <person name="Tomita M."/>
            <person name="Numata K."/>
            <person name="Arakawa K."/>
        </authorList>
    </citation>
    <scope>NUCLEOTIDE SEQUENCE [LARGE SCALE GENOMIC DNA]</scope>
</reference>
<comment type="caution">
    <text evidence="1">The sequence shown here is derived from an EMBL/GenBank/DDBJ whole genome shotgun (WGS) entry which is preliminary data.</text>
</comment>
<gene>
    <name evidence="1" type="ORF">EVAR_5987_1</name>
</gene>
<accession>A0A4C1TCW7</accession>
<organism evidence="1 2">
    <name type="scientific">Eumeta variegata</name>
    <name type="common">Bagworm moth</name>
    <name type="synonym">Eumeta japonica</name>
    <dbReference type="NCBI Taxonomy" id="151549"/>
    <lineage>
        <taxon>Eukaryota</taxon>
        <taxon>Metazoa</taxon>
        <taxon>Ecdysozoa</taxon>
        <taxon>Arthropoda</taxon>
        <taxon>Hexapoda</taxon>
        <taxon>Insecta</taxon>
        <taxon>Pterygota</taxon>
        <taxon>Neoptera</taxon>
        <taxon>Endopterygota</taxon>
        <taxon>Lepidoptera</taxon>
        <taxon>Glossata</taxon>
        <taxon>Ditrysia</taxon>
        <taxon>Tineoidea</taxon>
        <taxon>Psychidae</taxon>
        <taxon>Oiketicinae</taxon>
        <taxon>Eumeta</taxon>
    </lineage>
</organism>
<evidence type="ECO:0000313" key="2">
    <source>
        <dbReference type="Proteomes" id="UP000299102"/>
    </source>
</evidence>
<sequence length="108" mass="12044">MRAAAITQRRYIASATALMKSHLHITEPNTRTDSGPRIGDADAWPARNTSKHVRNQLYERVKNVGPLGRGEKSRADPTVSPDRVTHAFHCDIVARNHSNVPKKVLLLK</sequence>
<dbReference type="Proteomes" id="UP000299102">
    <property type="component" value="Unassembled WGS sequence"/>
</dbReference>
<dbReference type="AlphaFoldDB" id="A0A4C1TCW7"/>
<name>A0A4C1TCW7_EUMVA</name>
<proteinExistence type="predicted"/>